<organism evidence="2 3">
    <name type="scientific">Cylindrotheca closterium</name>
    <dbReference type="NCBI Taxonomy" id="2856"/>
    <lineage>
        <taxon>Eukaryota</taxon>
        <taxon>Sar</taxon>
        <taxon>Stramenopiles</taxon>
        <taxon>Ochrophyta</taxon>
        <taxon>Bacillariophyta</taxon>
        <taxon>Bacillariophyceae</taxon>
        <taxon>Bacillariophycidae</taxon>
        <taxon>Bacillariales</taxon>
        <taxon>Bacillariaceae</taxon>
        <taxon>Cylindrotheca</taxon>
    </lineage>
</organism>
<keyword evidence="3" id="KW-1185">Reference proteome</keyword>
<sequence length="230" mass="26410">MNTIRSSSVMEDPPSFLRELLTEHHHQQPLDPADHQIAQQLYRRMNNDVALQKGWSADQHDHYSGAHHQHHHQSSSSLISQVLRSIRDDGDCNSKNTPNPYNDARRILLIQQQRLKAPPTGDHPNLQCQHDDDAGLDDSNFCLEPSSFSSESWQNMPERSLNDEAQDQRSIYDHLAEHRERMNVFSTLQALRGEASMANKSAWDADAFDRCVIPEEQDHDADDLIFEIEL</sequence>
<reference evidence="2" key="1">
    <citation type="submission" date="2023-08" db="EMBL/GenBank/DDBJ databases">
        <authorList>
            <person name="Audoor S."/>
            <person name="Bilcke G."/>
        </authorList>
    </citation>
    <scope>NUCLEOTIDE SEQUENCE</scope>
</reference>
<feature type="region of interest" description="Disordered" evidence="1">
    <location>
        <begin position="60"/>
        <end position="79"/>
    </location>
</feature>
<proteinExistence type="predicted"/>
<evidence type="ECO:0000313" key="2">
    <source>
        <dbReference type="EMBL" id="CAJ1964506.1"/>
    </source>
</evidence>
<accession>A0AAD2JMP5</accession>
<comment type="caution">
    <text evidence="2">The sequence shown here is derived from an EMBL/GenBank/DDBJ whole genome shotgun (WGS) entry which is preliminary data.</text>
</comment>
<evidence type="ECO:0000313" key="3">
    <source>
        <dbReference type="Proteomes" id="UP001295423"/>
    </source>
</evidence>
<dbReference type="AlphaFoldDB" id="A0AAD2JMP5"/>
<gene>
    <name evidence="2" type="ORF">CYCCA115_LOCUS20663</name>
</gene>
<evidence type="ECO:0000256" key="1">
    <source>
        <dbReference type="SAM" id="MobiDB-lite"/>
    </source>
</evidence>
<dbReference type="EMBL" id="CAKOGP040002191">
    <property type="protein sequence ID" value="CAJ1964506.1"/>
    <property type="molecule type" value="Genomic_DNA"/>
</dbReference>
<dbReference type="Proteomes" id="UP001295423">
    <property type="component" value="Unassembled WGS sequence"/>
</dbReference>
<protein>
    <submittedName>
        <fullName evidence="2">Uncharacterized protein</fullName>
    </submittedName>
</protein>
<name>A0AAD2JMP5_9STRA</name>